<dbReference type="PROSITE" id="PS01361">
    <property type="entry name" value="ZF_DOF_1"/>
    <property type="match status" value="1"/>
</dbReference>
<dbReference type="AlphaFoldDB" id="A0A835U809"/>
<evidence type="ECO:0000313" key="12">
    <source>
        <dbReference type="Proteomes" id="UP000636800"/>
    </source>
</evidence>
<dbReference type="GO" id="GO:0008270">
    <property type="term" value="F:zinc ion binding"/>
    <property type="evidence" value="ECO:0007669"/>
    <property type="project" value="UniProtKB-KW"/>
</dbReference>
<keyword evidence="5 8" id="KW-0238">DNA-binding</keyword>
<dbReference type="GO" id="GO:0003700">
    <property type="term" value="F:DNA-binding transcription factor activity"/>
    <property type="evidence" value="ECO:0007669"/>
    <property type="project" value="UniProtKB-UniRule"/>
</dbReference>
<evidence type="ECO:0000256" key="8">
    <source>
        <dbReference type="PROSITE-ProRule" id="PRU00071"/>
    </source>
</evidence>
<keyword evidence="3 9" id="KW-0862">Zinc</keyword>
<evidence type="ECO:0000256" key="6">
    <source>
        <dbReference type="ARBA" id="ARBA00023163"/>
    </source>
</evidence>
<evidence type="ECO:0000256" key="2">
    <source>
        <dbReference type="ARBA" id="ARBA00022771"/>
    </source>
</evidence>
<keyword evidence="4 9" id="KW-0805">Transcription regulation</keyword>
<proteinExistence type="predicted"/>
<name>A0A835U809_VANPL</name>
<accession>A0A835U809</accession>
<keyword evidence="2 8" id="KW-0863">Zinc-finger</keyword>
<evidence type="ECO:0000256" key="7">
    <source>
        <dbReference type="ARBA" id="ARBA00023242"/>
    </source>
</evidence>
<dbReference type="EMBL" id="JADCNL010000014">
    <property type="protein sequence ID" value="KAG0453054.1"/>
    <property type="molecule type" value="Genomic_DNA"/>
</dbReference>
<dbReference type="OrthoDB" id="684567at2759"/>
<dbReference type="PROSITE" id="PS50884">
    <property type="entry name" value="ZF_DOF_2"/>
    <property type="match status" value="1"/>
</dbReference>
<reference evidence="11 12" key="1">
    <citation type="journal article" date="2020" name="Nat. Food">
        <title>A phased Vanilla planifolia genome enables genetic improvement of flavour and production.</title>
        <authorList>
            <person name="Hasing T."/>
            <person name="Tang H."/>
            <person name="Brym M."/>
            <person name="Khazi F."/>
            <person name="Huang T."/>
            <person name="Chambers A.H."/>
        </authorList>
    </citation>
    <scope>NUCLEOTIDE SEQUENCE [LARGE SCALE GENOMIC DNA]</scope>
    <source>
        <tissue evidence="11">Leaf</tissue>
    </source>
</reference>
<protein>
    <recommendedName>
        <fullName evidence="9">Dof zinc finger protein</fullName>
    </recommendedName>
</protein>
<keyword evidence="12" id="KW-1185">Reference proteome</keyword>
<dbReference type="GO" id="GO:0005634">
    <property type="term" value="C:nucleus"/>
    <property type="evidence" value="ECO:0007669"/>
    <property type="project" value="UniProtKB-SubCell"/>
</dbReference>
<evidence type="ECO:0000256" key="9">
    <source>
        <dbReference type="RuleBase" id="RU369094"/>
    </source>
</evidence>
<comment type="caution">
    <text evidence="11">The sequence shown here is derived from an EMBL/GenBank/DDBJ whole genome shotgun (WGS) entry which is preliminary data.</text>
</comment>
<keyword evidence="7 8" id="KW-0539">Nucleus</keyword>
<evidence type="ECO:0000259" key="10">
    <source>
        <dbReference type="PROSITE" id="PS50884"/>
    </source>
</evidence>
<dbReference type="PANTHER" id="PTHR31992">
    <property type="entry name" value="DOF ZINC FINGER PROTEIN DOF1.4-RELATED"/>
    <property type="match status" value="1"/>
</dbReference>
<keyword evidence="1 9" id="KW-0479">Metal-binding</keyword>
<keyword evidence="6 9" id="KW-0804">Transcription</keyword>
<dbReference type="InterPro" id="IPR003851">
    <property type="entry name" value="Znf_Dof"/>
</dbReference>
<comment type="subcellular location">
    <subcellularLocation>
        <location evidence="8 9">Nucleus</location>
    </subcellularLocation>
</comment>
<gene>
    <name evidence="11" type="ORF">HPP92_025718</name>
</gene>
<organism evidence="11 12">
    <name type="scientific">Vanilla planifolia</name>
    <name type="common">Vanilla</name>
    <dbReference type="NCBI Taxonomy" id="51239"/>
    <lineage>
        <taxon>Eukaryota</taxon>
        <taxon>Viridiplantae</taxon>
        <taxon>Streptophyta</taxon>
        <taxon>Embryophyta</taxon>
        <taxon>Tracheophyta</taxon>
        <taxon>Spermatophyta</taxon>
        <taxon>Magnoliopsida</taxon>
        <taxon>Liliopsida</taxon>
        <taxon>Asparagales</taxon>
        <taxon>Orchidaceae</taxon>
        <taxon>Vanilloideae</taxon>
        <taxon>Vanilleae</taxon>
        <taxon>Vanilla</taxon>
    </lineage>
</organism>
<sequence length="211" mass="22658">MAAEKLSLKKVVEESFGSSQVHISGGRQAGGGKRKEPSLRCPRCESSNTKFCYYNNYSQAQPRYLCRACRRYWTEGGALRNVPVGGASKCKRGRLSAPTAVSSVASLAVEPLGVVFPNLHHLELLRHVQPPLVSDVPVAIASSSNLPFSDFPPSPCSWSTVGHEGLGGISSASSFLVRIDTPLLPSGSWDSLDVADEFTVGEHLRRSSSLT</sequence>
<dbReference type="Pfam" id="PF02701">
    <property type="entry name" value="Zn_ribbon_Dof"/>
    <property type="match status" value="1"/>
</dbReference>
<feature type="domain" description="Dof-type" evidence="10">
    <location>
        <begin position="39"/>
        <end position="93"/>
    </location>
</feature>
<evidence type="ECO:0000256" key="4">
    <source>
        <dbReference type="ARBA" id="ARBA00023015"/>
    </source>
</evidence>
<comment type="function">
    <text evidence="9">Transcription factor that binds specifically to a 5'-AA[AG]G-3' consensus core sequence.</text>
</comment>
<evidence type="ECO:0000256" key="1">
    <source>
        <dbReference type="ARBA" id="ARBA00022723"/>
    </source>
</evidence>
<dbReference type="GO" id="GO:0003677">
    <property type="term" value="F:DNA binding"/>
    <property type="evidence" value="ECO:0007669"/>
    <property type="project" value="UniProtKB-UniRule"/>
</dbReference>
<evidence type="ECO:0000313" key="11">
    <source>
        <dbReference type="EMBL" id="KAG0453054.1"/>
    </source>
</evidence>
<evidence type="ECO:0000256" key="5">
    <source>
        <dbReference type="ARBA" id="ARBA00023125"/>
    </source>
</evidence>
<dbReference type="Proteomes" id="UP000636800">
    <property type="component" value="Unassembled WGS sequence"/>
</dbReference>
<dbReference type="InterPro" id="IPR045174">
    <property type="entry name" value="Dof"/>
</dbReference>
<evidence type="ECO:0000256" key="3">
    <source>
        <dbReference type="ARBA" id="ARBA00022833"/>
    </source>
</evidence>
<dbReference type="PANTHER" id="PTHR31992:SF285">
    <property type="entry name" value="DOF ZINC FINGER PROTEIN DOF4.6"/>
    <property type="match status" value="1"/>
</dbReference>